<dbReference type="SUPFAM" id="SSF47045">
    <property type="entry name" value="RAP domain-like"/>
    <property type="match status" value="3"/>
</dbReference>
<evidence type="ECO:0000256" key="1">
    <source>
        <dbReference type="SAM" id="SignalP"/>
    </source>
</evidence>
<evidence type="ECO:0000313" key="5">
    <source>
        <dbReference type="Proteomes" id="UP000005408"/>
    </source>
</evidence>
<dbReference type="EnsemblMetazoa" id="G3213.4">
    <property type="protein sequence ID" value="G3213.4:cds"/>
    <property type="gene ID" value="G3213"/>
</dbReference>
<proteinExistence type="predicted"/>
<dbReference type="Pfam" id="PF06400">
    <property type="entry name" value="Alpha-2-MRAP_N"/>
    <property type="match status" value="1"/>
</dbReference>
<keyword evidence="1" id="KW-0732">Signal</keyword>
<feature type="signal peptide" evidence="1">
    <location>
        <begin position="1"/>
        <end position="25"/>
    </location>
</feature>
<dbReference type="GO" id="GO:0005783">
    <property type="term" value="C:endoplasmic reticulum"/>
    <property type="evidence" value="ECO:0007669"/>
    <property type="project" value="InterPro"/>
</dbReference>
<name>A0A8W8MAP2_MAGGI</name>
<feature type="chain" id="PRO_5042431802" description="Alpha-2-macroglobulin receptor-associated protein" evidence="1">
    <location>
        <begin position="26"/>
        <end position="325"/>
    </location>
</feature>
<evidence type="ECO:0000313" key="4">
    <source>
        <dbReference type="EnsemblMetazoa" id="G3213.2:cds"/>
    </source>
</evidence>
<dbReference type="InterPro" id="IPR037999">
    <property type="entry name" value="RAP_D3"/>
</dbReference>
<dbReference type="InterPro" id="IPR009066">
    <property type="entry name" value="MG_RAP_rcpt_1"/>
</dbReference>
<dbReference type="GO" id="GO:0050750">
    <property type="term" value="F:low-density lipoprotein particle receptor binding"/>
    <property type="evidence" value="ECO:0007669"/>
    <property type="project" value="InterPro"/>
</dbReference>
<dbReference type="PANTHER" id="PTHR16560">
    <property type="entry name" value="ALPHA-2-MACROGLOBULIN RECEPTOR-ASSOCIATED PROTEIN"/>
    <property type="match status" value="1"/>
</dbReference>
<dbReference type="Proteomes" id="UP000005408">
    <property type="component" value="Unassembled WGS sequence"/>
</dbReference>
<dbReference type="InterPro" id="IPR038003">
    <property type="entry name" value="A2-macroglobuin_RAP"/>
</dbReference>
<sequence length="325" mass="39267">MFFNLHNNILYLLILVHTEATFTESERPYRVLKVNQIWEKAQKLYSGPKLADLYAELKIQDKTELELKKLKAEDMDKDGMKEAEVRRRLMDILERYNMKKMISVPQPEDMSNELPETFDHQLRDKKLQKLWKKAQFGGFSEWELDKLKEEFLHHQMKVDEYNSLHEDIKDDYIDNSIDLDQNKVRYMDEKKKQKKLKLIYKDLKTDYDKLEAIASSSSVKDKTFQDPRVYELWALAQKAKIPREELESFKKELQHFEHRLQKHDHYQDQLRVSEEAVRINYKDGEKPEKHTQLEQTVRDYGRKVEKYHNDLKYRISKAVQQHTEL</sequence>
<organism evidence="4 5">
    <name type="scientific">Magallana gigas</name>
    <name type="common">Pacific oyster</name>
    <name type="synonym">Crassostrea gigas</name>
    <dbReference type="NCBI Taxonomy" id="29159"/>
    <lineage>
        <taxon>Eukaryota</taxon>
        <taxon>Metazoa</taxon>
        <taxon>Spiralia</taxon>
        <taxon>Lophotrochozoa</taxon>
        <taxon>Mollusca</taxon>
        <taxon>Bivalvia</taxon>
        <taxon>Autobranchia</taxon>
        <taxon>Pteriomorphia</taxon>
        <taxon>Ostreida</taxon>
        <taxon>Ostreoidea</taxon>
        <taxon>Ostreidae</taxon>
        <taxon>Magallana</taxon>
    </lineage>
</organism>
<evidence type="ECO:0008006" key="6">
    <source>
        <dbReference type="Google" id="ProtNLM"/>
    </source>
</evidence>
<accession>A0A8W8MAP2</accession>
<dbReference type="GO" id="GO:0048259">
    <property type="term" value="P:regulation of receptor-mediated endocytosis"/>
    <property type="evidence" value="ECO:0007669"/>
    <property type="project" value="TreeGrafter"/>
</dbReference>
<dbReference type="EnsemblMetazoa" id="G3213.3">
    <property type="protein sequence ID" value="G3213.3:cds"/>
    <property type="gene ID" value="G3213"/>
</dbReference>
<evidence type="ECO:0000259" key="2">
    <source>
        <dbReference type="Pfam" id="PF06400"/>
    </source>
</evidence>
<keyword evidence="5" id="KW-1185">Reference proteome</keyword>
<dbReference type="EnsemblMetazoa" id="G3213.2">
    <property type="protein sequence ID" value="G3213.2:cds"/>
    <property type="gene ID" value="G3213"/>
</dbReference>
<dbReference type="OrthoDB" id="5817428at2759"/>
<dbReference type="CDD" id="cd14808">
    <property type="entry name" value="RAP_D3"/>
    <property type="match status" value="1"/>
</dbReference>
<dbReference type="OMA" id="QEFEHHQ"/>
<feature type="domain" description="Alpha-2-macroglobulin RAP C-terminal" evidence="3">
    <location>
        <begin position="122"/>
        <end position="325"/>
    </location>
</feature>
<dbReference type="InterPro" id="IPR010483">
    <property type="entry name" value="Alpha_2_MRAP_C"/>
</dbReference>
<dbReference type="GO" id="GO:0048019">
    <property type="term" value="F:receptor antagonist activity"/>
    <property type="evidence" value="ECO:0007669"/>
    <property type="project" value="InterPro"/>
</dbReference>
<dbReference type="InterPro" id="IPR036744">
    <property type="entry name" value="RAP_sf"/>
</dbReference>
<dbReference type="AlphaFoldDB" id="A0A8W8MAP2"/>
<dbReference type="PANTHER" id="PTHR16560:SF2">
    <property type="entry name" value="ALPHA-2-MACROGLOBULIN RECEPTOR-ASSOCIATED PROTEIN"/>
    <property type="match status" value="1"/>
</dbReference>
<evidence type="ECO:0000259" key="3">
    <source>
        <dbReference type="Pfam" id="PF06401"/>
    </source>
</evidence>
<reference evidence="4" key="1">
    <citation type="submission" date="2022-08" db="UniProtKB">
        <authorList>
            <consortium name="EnsemblMetazoa"/>
        </authorList>
    </citation>
    <scope>IDENTIFICATION</scope>
    <source>
        <strain evidence="4">05x7-T-G4-1.051#20</strain>
    </source>
</reference>
<dbReference type="Gene3D" id="1.20.81.10">
    <property type="entry name" value="RAP domain"/>
    <property type="match status" value="3"/>
</dbReference>
<protein>
    <recommendedName>
        <fullName evidence="6">Alpha-2-macroglobulin receptor-associated protein</fullName>
    </recommendedName>
</protein>
<dbReference type="Pfam" id="PF06401">
    <property type="entry name" value="Alpha-2-MRAP_C"/>
    <property type="match status" value="1"/>
</dbReference>
<feature type="domain" description="Alpha-2-macroglobulin receptor-associated protein" evidence="2">
    <location>
        <begin position="17"/>
        <end position="100"/>
    </location>
</feature>
<dbReference type="GO" id="GO:0008201">
    <property type="term" value="F:heparin binding"/>
    <property type="evidence" value="ECO:0007669"/>
    <property type="project" value="InterPro"/>
</dbReference>
<dbReference type="EnsemblMetazoa" id="G3213.5">
    <property type="protein sequence ID" value="G3213.5:cds"/>
    <property type="gene ID" value="G3213"/>
</dbReference>